<evidence type="ECO:0000313" key="2">
    <source>
        <dbReference type="EMBL" id="KAA1122591.1"/>
    </source>
</evidence>
<feature type="region of interest" description="Disordered" evidence="1">
    <location>
        <begin position="67"/>
        <end position="90"/>
    </location>
</feature>
<dbReference type="AlphaFoldDB" id="A0A5B0R9V4"/>
<accession>A0A5B0R9V4</accession>
<protein>
    <submittedName>
        <fullName evidence="2">Uncharacterized protein</fullName>
    </submittedName>
</protein>
<reference evidence="2 3" key="1">
    <citation type="submission" date="2019-05" db="EMBL/GenBank/DDBJ databases">
        <title>Emergence of the Ug99 lineage of the wheat stem rust pathogen through somatic hybridization.</title>
        <authorList>
            <person name="Li F."/>
            <person name="Upadhyaya N.M."/>
            <person name="Sperschneider J."/>
            <person name="Matny O."/>
            <person name="Nguyen-Phuc H."/>
            <person name="Mago R."/>
            <person name="Raley C."/>
            <person name="Miller M.E."/>
            <person name="Silverstein K.A.T."/>
            <person name="Henningsen E."/>
            <person name="Hirsch C.D."/>
            <person name="Visser B."/>
            <person name="Pretorius Z.A."/>
            <person name="Steffenson B.J."/>
            <person name="Schwessinger B."/>
            <person name="Dodds P.N."/>
            <person name="Figueroa M."/>
        </authorList>
    </citation>
    <scope>NUCLEOTIDE SEQUENCE [LARGE SCALE GENOMIC DNA]</scope>
    <source>
        <strain evidence="2 3">Ug99</strain>
    </source>
</reference>
<gene>
    <name evidence="2" type="ORF">PGTUg99_002995</name>
</gene>
<name>A0A5B0R9V4_PUCGR</name>
<feature type="compositionally biased region" description="Polar residues" evidence="1">
    <location>
        <begin position="74"/>
        <end position="84"/>
    </location>
</feature>
<evidence type="ECO:0000313" key="3">
    <source>
        <dbReference type="Proteomes" id="UP000325313"/>
    </source>
</evidence>
<dbReference type="EMBL" id="VDEP01000229">
    <property type="protein sequence ID" value="KAA1122591.1"/>
    <property type="molecule type" value="Genomic_DNA"/>
</dbReference>
<proteinExistence type="predicted"/>
<organism evidence="2 3">
    <name type="scientific">Puccinia graminis f. sp. tritici</name>
    <dbReference type="NCBI Taxonomy" id="56615"/>
    <lineage>
        <taxon>Eukaryota</taxon>
        <taxon>Fungi</taxon>
        <taxon>Dikarya</taxon>
        <taxon>Basidiomycota</taxon>
        <taxon>Pucciniomycotina</taxon>
        <taxon>Pucciniomycetes</taxon>
        <taxon>Pucciniales</taxon>
        <taxon>Pucciniaceae</taxon>
        <taxon>Puccinia</taxon>
    </lineage>
</organism>
<comment type="caution">
    <text evidence="2">The sequence shown here is derived from an EMBL/GenBank/DDBJ whole genome shotgun (WGS) entry which is preliminary data.</text>
</comment>
<dbReference type="Proteomes" id="UP000325313">
    <property type="component" value="Unassembled WGS sequence"/>
</dbReference>
<evidence type="ECO:0000256" key="1">
    <source>
        <dbReference type="SAM" id="MobiDB-lite"/>
    </source>
</evidence>
<sequence>MQIQPLRLHRCSPPTKSAAAIRLIQAARQSFAGCQSHGCPCPAHQAIQNQHSPTDIRSAARSILSNGRARSFAAPSTPSLNMLSRSPPLN</sequence>